<dbReference type="Proteomes" id="UP001305414">
    <property type="component" value="Unassembled WGS sequence"/>
</dbReference>
<protein>
    <submittedName>
        <fullName evidence="1">Uncharacterized protein</fullName>
    </submittedName>
</protein>
<dbReference type="AlphaFoldDB" id="A0AAN7V0W3"/>
<proteinExistence type="predicted"/>
<comment type="caution">
    <text evidence="1">The sequence shown here is derived from an EMBL/GenBank/DDBJ whole genome shotgun (WGS) entry which is preliminary data.</text>
</comment>
<sequence length="101" mass="11234">MGLSSVEICSEYFLKGAPFYARFRSLVSVRLRLLIAIDKLNLIGRSSGTAEFLTPTDPSLISQLHQAKVAEMRAISRPNLLQRTSPLTRTDALVRAIIEMT</sequence>
<evidence type="ECO:0000313" key="1">
    <source>
        <dbReference type="EMBL" id="KAK5635956.1"/>
    </source>
</evidence>
<evidence type="ECO:0000313" key="2">
    <source>
        <dbReference type="Proteomes" id="UP001305414"/>
    </source>
</evidence>
<gene>
    <name evidence="1" type="ORF">RRF57_011668</name>
</gene>
<accession>A0AAN7V0W3</accession>
<keyword evidence="2" id="KW-1185">Reference proteome</keyword>
<reference evidence="1 2" key="1">
    <citation type="submission" date="2023-10" db="EMBL/GenBank/DDBJ databases">
        <title>Draft genome sequence of Xylaria bambusicola isolate GMP-LS, the root and basal stem rot pathogen of sugarcane in Indonesia.</title>
        <authorList>
            <person name="Selvaraj P."/>
            <person name="Muralishankar V."/>
            <person name="Muruganantham S."/>
            <person name="Sp S."/>
            <person name="Haryani S."/>
            <person name="Lau K.J.X."/>
            <person name="Naqvi N.I."/>
        </authorList>
    </citation>
    <scope>NUCLEOTIDE SEQUENCE [LARGE SCALE GENOMIC DNA]</scope>
    <source>
        <strain evidence="1">GMP-LS</strain>
    </source>
</reference>
<organism evidence="1 2">
    <name type="scientific">Xylaria bambusicola</name>
    <dbReference type="NCBI Taxonomy" id="326684"/>
    <lineage>
        <taxon>Eukaryota</taxon>
        <taxon>Fungi</taxon>
        <taxon>Dikarya</taxon>
        <taxon>Ascomycota</taxon>
        <taxon>Pezizomycotina</taxon>
        <taxon>Sordariomycetes</taxon>
        <taxon>Xylariomycetidae</taxon>
        <taxon>Xylariales</taxon>
        <taxon>Xylariaceae</taxon>
        <taxon>Xylaria</taxon>
    </lineage>
</organism>
<dbReference type="EMBL" id="JAWHQM010000060">
    <property type="protein sequence ID" value="KAK5635956.1"/>
    <property type="molecule type" value="Genomic_DNA"/>
</dbReference>
<name>A0AAN7V0W3_9PEZI</name>